<reference evidence="7" key="1">
    <citation type="submission" date="2020-05" db="EMBL/GenBank/DDBJ databases">
        <authorList>
            <person name="Rincon C."/>
            <person name="Sanders R I."/>
            <person name="Robbins C."/>
            <person name="Chaturvedi A."/>
        </authorList>
    </citation>
    <scope>NUCLEOTIDE SEQUENCE</scope>
    <source>
        <strain evidence="7">CHB12</strain>
    </source>
</reference>
<dbReference type="InterPro" id="IPR001245">
    <property type="entry name" value="Ser-Thr/Tyr_kinase_cat_dom"/>
</dbReference>
<dbReference type="PROSITE" id="PS50011">
    <property type="entry name" value="PROTEIN_KINASE_DOM"/>
    <property type="match status" value="1"/>
</dbReference>
<dbReference type="VEuPathDB" id="FungiDB:RhiirFUN_005055"/>
<dbReference type="Proteomes" id="UP000684084">
    <property type="component" value="Unassembled WGS sequence"/>
</dbReference>
<comment type="caution">
    <text evidence="7">The sequence shown here is derived from an EMBL/GenBank/DDBJ whole genome shotgun (WGS) entry which is preliminary data.</text>
</comment>
<protein>
    <recommendedName>
        <fullName evidence="6">Protein kinase domain-containing protein</fullName>
    </recommendedName>
</protein>
<dbReference type="CDD" id="cd21037">
    <property type="entry name" value="MLKL_NTD"/>
    <property type="match status" value="1"/>
</dbReference>
<dbReference type="Pfam" id="PF07714">
    <property type="entry name" value="PK_Tyr_Ser-Thr"/>
    <property type="match status" value="2"/>
</dbReference>
<dbReference type="InterPro" id="IPR000719">
    <property type="entry name" value="Prot_kinase_dom"/>
</dbReference>
<evidence type="ECO:0000256" key="5">
    <source>
        <dbReference type="PROSITE-ProRule" id="PRU10141"/>
    </source>
</evidence>
<keyword evidence="2 5" id="KW-0547">Nucleotide-binding</keyword>
<evidence type="ECO:0000313" key="7">
    <source>
        <dbReference type="EMBL" id="CAB5388624.1"/>
    </source>
</evidence>
<dbReference type="GO" id="GO:0004674">
    <property type="term" value="F:protein serine/threonine kinase activity"/>
    <property type="evidence" value="ECO:0007669"/>
    <property type="project" value="TreeGrafter"/>
</dbReference>
<sequence>MSSNSNNKNSDTDNKWIQWIKDGISNEYINHHEYSEFQNIKRIGSGAFGNVYRANWKNSNTVVALKSLTNGDDIMKEIVNEIKLMHKVNFHANIIQFFGIASNTNWNIKLQFAVQIADAVSCIHQKDIVHNDLHSDNILVHQNKIKLADFGLSRRAGVSNSVKDTFGKIPYIDPQRLDNRTNNNDKKSDVYSAGVLMWEISSGRQPFEFYYNDRCKTASLASLLFDIIKGKREIPIVGTPEDYINIYTRCWQDNPDNRPDMHQVFSDLINLSRVAQNFGEFIPLIDKFIKLCEEVLLLYEKAKHNKELCGFLLNRCNCAMAVVRDLNIGKTENTEFFSKEENLRLFKEFVSCMEKLRKFVSRISKLHKLLKYFATSIIEQDFNYLILEFDEYMRRLKFSFVVQSKDEISKMRNDIRKIKDMLINVYGVPDDKQALIEFSNRMNQLTMKNIKFQTSARHAIEDSSEIEANEPLLDGAKYQDHIYIQKRFI</sequence>
<keyword evidence="4 5" id="KW-0067">ATP-binding</keyword>
<dbReference type="PANTHER" id="PTHR44329:SF288">
    <property type="entry name" value="MITOGEN-ACTIVATED PROTEIN KINASE KINASE KINASE 20"/>
    <property type="match status" value="1"/>
</dbReference>
<dbReference type="InterPro" id="IPR051681">
    <property type="entry name" value="Ser/Thr_Kinases-Pseudokinases"/>
</dbReference>
<dbReference type="AlphaFoldDB" id="A0A915ZVC1"/>
<dbReference type="InterPro" id="IPR017441">
    <property type="entry name" value="Protein_kinase_ATP_BS"/>
</dbReference>
<gene>
    <name evidence="7" type="ORF">CHRIB12_LOCUS20678</name>
</gene>
<evidence type="ECO:0000256" key="4">
    <source>
        <dbReference type="ARBA" id="ARBA00022840"/>
    </source>
</evidence>
<dbReference type="InterPro" id="IPR059179">
    <property type="entry name" value="MLKL-like_MCAfunc"/>
</dbReference>
<proteinExistence type="predicted"/>
<dbReference type="PROSITE" id="PS00107">
    <property type="entry name" value="PROTEIN_KINASE_ATP"/>
    <property type="match status" value="1"/>
</dbReference>
<evidence type="ECO:0000256" key="1">
    <source>
        <dbReference type="ARBA" id="ARBA00022679"/>
    </source>
</evidence>
<feature type="binding site" evidence="5">
    <location>
        <position position="66"/>
    </location>
    <ligand>
        <name>ATP</name>
        <dbReference type="ChEBI" id="CHEBI:30616"/>
    </ligand>
</feature>
<dbReference type="EMBL" id="CAGKOT010000062">
    <property type="protein sequence ID" value="CAB5388624.1"/>
    <property type="molecule type" value="Genomic_DNA"/>
</dbReference>
<evidence type="ECO:0000259" key="6">
    <source>
        <dbReference type="PROSITE" id="PS50011"/>
    </source>
</evidence>
<evidence type="ECO:0000256" key="3">
    <source>
        <dbReference type="ARBA" id="ARBA00022777"/>
    </source>
</evidence>
<evidence type="ECO:0000256" key="2">
    <source>
        <dbReference type="ARBA" id="ARBA00022741"/>
    </source>
</evidence>
<accession>A0A915ZVC1</accession>
<evidence type="ECO:0000313" key="8">
    <source>
        <dbReference type="Proteomes" id="UP000684084"/>
    </source>
</evidence>
<dbReference type="PANTHER" id="PTHR44329">
    <property type="entry name" value="SERINE/THREONINE-PROTEIN KINASE TNNI3K-RELATED"/>
    <property type="match status" value="1"/>
</dbReference>
<dbReference type="OrthoDB" id="2415328at2759"/>
<keyword evidence="3" id="KW-0418">Kinase</keyword>
<feature type="domain" description="Protein kinase" evidence="6">
    <location>
        <begin position="37"/>
        <end position="282"/>
    </location>
</feature>
<keyword evidence="1" id="KW-0808">Transferase</keyword>
<organism evidence="7 8">
    <name type="scientific">Rhizophagus irregularis</name>
    <dbReference type="NCBI Taxonomy" id="588596"/>
    <lineage>
        <taxon>Eukaryota</taxon>
        <taxon>Fungi</taxon>
        <taxon>Fungi incertae sedis</taxon>
        <taxon>Mucoromycota</taxon>
        <taxon>Glomeromycotina</taxon>
        <taxon>Glomeromycetes</taxon>
        <taxon>Glomerales</taxon>
        <taxon>Glomeraceae</taxon>
        <taxon>Rhizophagus</taxon>
    </lineage>
</organism>
<name>A0A915ZVC1_9GLOM</name>
<dbReference type="GO" id="GO:0005524">
    <property type="term" value="F:ATP binding"/>
    <property type="evidence" value="ECO:0007669"/>
    <property type="project" value="UniProtKB-UniRule"/>
</dbReference>